<dbReference type="InterPro" id="IPR036890">
    <property type="entry name" value="HATPase_C_sf"/>
</dbReference>
<keyword evidence="6 10" id="KW-0067">ATP-binding</keyword>
<dbReference type="PROSITE" id="PS50109">
    <property type="entry name" value="HIS_KIN"/>
    <property type="match status" value="1"/>
</dbReference>
<dbReference type="InterPro" id="IPR005467">
    <property type="entry name" value="His_kinase_dom"/>
</dbReference>
<proteinExistence type="predicted"/>
<feature type="transmembrane region" description="Helical" evidence="8">
    <location>
        <begin position="339"/>
        <end position="360"/>
    </location>
</feature>
<dbReference type="GO" id="GO:0005524">
    <property type="term" value="F:ATP binding"/>
    <property type="evidence" value="ECO:0007669"/>
    <property type="project" value="UniProtKB-KW"/>
</dbReference>
<evidence type="ECO:0000256" key="7">
    <source>
        <dbReference type="ARBA" id="ARBA00023012"/>
    </source>
</evidence>
<dbReference type="PANTHER" id="PTHR24421:SF60">
    <property type="entry name" value="SENSOR HISTIDINE KINASE COMP"/>
    <property type="match status" value="1"/>
</dbReference>
<evidence type="ECO:0000256" key="8">
    <source>
        <dbReference type="SAM" id="Phobius"/>
    </source>
</evidence>
<feature type="transmembrane region" description="Helical" evidence="8">
    <location>
        <begin position="147"/>
        <end position="164"/>
    </location>
</feature>
<dbReference type="Pfam" id="PF07730">
    <property type="entry name" value="HisKA_3"/>
    <property type="match status" value="1"/>
</dbReference>
<dbReference type="PANTHER" id="PTHR24421">
    <property type="entry name" value="NITRATE/NITRITE SENSOR PROTEIN NARX-RELATED"/>
    <property type="match status" value="1"/>
</dbReference>
<evidence type="ECO:0000256" key="6">
    <source>
        <dbReference type="ARBA" id="ARBA00022840"/>
    </source>
</evidence>
<feature type="transmembrane region" description="Helical" evidence="8">
    <location>
        <begin position="203"/>
        <end position="227"/>
    </location>
</feature>
<dbReference type="InterPro" id="IPR003594">
    <property type="entry name" value="HATPase_dom"/>
</dbReference>
<keyword evidence="11" id="KW-1185">Reference proteome</keyword>
<evidence type="ECO:0000256" key="3">
    <source>
        <dbReference type="ARBA" id="ARBA00022679"/>
    </source>
</evidence>
<evidence type="ECO:0000313" key="11">
    <source>
        <dbReference type="Proteomes" id="UP001231941"/>
    </source>
</evidence>
<gene>
    <name evidence="10" type="ORF">Q5Y73_12825</name>
</gene>
<dbReference type="Proteomes" id="UP001231941">
    <property type="component" value="Unassembled WGS sequence"/>
</dbReference>
<feature type="transmembrane region" description="Helical" evidence="8">
    <location>
        <begin position="300"/>
        <end position="323"/>
    </location>
</feature>
<keyword evidence="7" id="KW-0902">Two-component regulatory system</keyword>
<keyword evidence="8" id="KW-1133">Transmembrane helix</keyword>
<dbReference type="SMART" id="SM00387">
    <property type="entry name" value="HATPase_c"/>
    <property type="match status" value="1"/>
</dbReference>
<evidence type="ECO:0000259" key="9">
    <source>
        <dbReference type="PROSITE" id="PS50109"/>
    </source>
</evidence>
<keyword evidence="5" id="KW-0418">Kinase</keyword>
<dbReference type="SUPFAM" id="SSF55874">
    <property type="entry name" value="ATPase domain of HSP90 chaperone/DNA topoisomerase II/histidine kinase"/>
    <property type="match status" value="1"/>
</dbReference>
<dbReference type="Pfam" id="PF02518">
    <property type="entry name" value="HATPase_c"/>
    <property type="match status" value="1"/>
</dbReference>
<keyword evidence="8" id="KW-0472">Membrane</keyword>
<feature type="domain" description="Histidine kinase" evidence="9">
    <location>
        <begin position="684"/>
        <end position="774"/>
    </location>
</feature>
<dbReference type="EC" id="2.7.13.3" evidence="2"/>
<keyword evidence="4" id="KW-0547">Nucleotide-binding</keyword>
<dbReference type="InterPro" id="IPR050482">
    <property type="entry name" value="Sensor_HK_TwoCompSys"/>
</dbReference>
<feature type="transmembrane region" description="Helical" evidence="8">
    <location>
        <begin position="276"/>
        <end position="294"/>
    </location>
</feature>
<protein>
    <recommendedName>
        <fullName evidence="2">histidine kinase</fullName>
        <ecNumber evidence="2">2.7.13.3</ecNumber>
    </recommendedName>
</protein>
<feature type="transmembrane region" description="Helical" evidence="8">
    <location>
        <begin position="239"/>
        <end position="264"/>
    </location>
</feature>
<accession>A0ABT9J056</accession>
<dbReference type="EMBL" id="JAVAMP010000005">
    <property type="protein sequence ID" value="MDP5274996.1"/>
    <property type="molecule type" value="Genomic_DNA"/>
</dbReference>
<feature type="transmembrane region" description="Helical" evidence="8">
    <location>
        <begin position="9"/>
        <end position="31"/>
    </location>
</feature>
<evidence type="ECO:0000256" key="4">
    <source>
        <dbReference type="ARBA" id="ARBA00022741"/>
    </source>
</evidence>
<evidence type="ECO:0000256" key="1">
    <source>
        <dbReference type="ARBA" id="ARBA00000085"/>
    </source>
</evidence>
<feature type="transmembrane region" description="Helical" evidence="8">
    <location>
        <begin position="170"/>
        <end position="191"/>
    </location>
</feature>
<name>A0ABT9J056_9BACL</name>
<dbReference type="Gene3D" id="3.30.565.10">
    <property type="entry name" value="Histidine kinase-like ATPase, C-terminal domain"/>
    <property type="match status" value="1"/>
</dbReference>
<comment type="caution">
    <text evidence="10">The sequence shown here is derived from an EMBL/GenBank/DDBJ whole genome shotgun (WGS) entry which is preliminary data.</text>
</comment>
<dbReference type="CDD" id="cd16917">
    <property type="entry name" value="HATPase_UhpB-NarQ-NarX-like"/>
    <property type="match status" value="1"/>
</dbReference>
<reference evidence="10 11" key="1">
    <citation type="submission" date="2023-08" db="EMBL/GenBank/DDBJ databases">
        <authorList>
            <person name="Park J.-S."/>
        </authorList>
    </citation>
    <scope>NUCLEOTIDE SEQUENCE [LARGE SCALE GENOMIC DNA]</scope>
    <source>
        <strain evidence="10 11">2205SS18-9</strain>
    </source>
</reference>
<dbReference type="RefSeq" id="WP_305992306.1">
    <property type="nucleotide sequence ID" value="NZ_JAVAMP010000005.1"/>
</dbReference>
<dbReference type="InterPro" id="IPR011712">
    <property type="entry name" value="Sig_transdc_His_kin_sub3_dim/P"/>
</dbReference>
<keyword evidence="3" id="KW-0808">Transferase</keyword>
<evidence type="ECO:0000256" key="5">
    <source>
        <dbReference type="ARBA" id="ARBA00022777"/>
    </source>
</evidence>
<keyword evidence="8" id="KW-0812">Transmembrane</keyword>
<evidence type="ECO:0000256" key="2">
    <source>
        <dbReference type="ARBA" id="ARBA00012438"/>
    </source>
</evidence>
<organism evidence="10 11">
    <name type="scientific">Chengkuizengella axinellae</name>
    <dbReference type="NCBI Taxonomy" id="3064388"/>
    <lineage>
        <taxon>Bacteria</taxon>
        <taxon>Bacillati</taxon>
        <taxon>Bacillota</taxon>
        <taxon>Bacilli</taxon>
        <taxon>Bacillales</taxon>
        <taxon>Paenibacillaceae</taxon>
        <taxon>Chengkuizengella</taxon>
    </lineage>
</organism>
<evidence type="ECO:0000313" key="10">
    <source>
        <dbReference type="EMBL" id="MDP5274996.1"/>
    </source>
</evidence>
<feature type="transmembrane region" description="Helical" evidence="8">
    <location>
        <begin position="372"/>
        <end position="388"/>
    </location>
</feature>
<sequence length="796" mass="92741">MKTINKKDFILLFMILTLAVYFFCISFKYTYIGIYAEPNQNGDWTVSRVLNAVSWASSNQIKPGDSIQEINGEDPSHFNRLIKFGKIEIVDNLIIKQQNGMEVVYESPPYNKSQIMYAIIPMFVFIVILLISIFIYRKHGIKSEIKLLIAFSLMFALTYVTTGASTRDNALGELVISFSYPILPVLLLHYLYRYFLNRGEKFIPIWTIISGYIIVAIHVFIVATFLTTSIFNAQTFENIIINSYTSFFTLYSLFIFVIMGNQFFKGNPLHRPVYKIIMLGQVIAFFPFIFFIGIPDILFGIYLIPYHFALMFAVFMPIMYLYLLSSNQLLDIDYIIKRIRYYCILAFIPSLMIMVFHHFIWNPDRLEIVKGFETFALIYIGIVLFLYMKENLDYRLSALWFKEKHRFQDSLHHITQHMSKIMNTSELEDVMIKNIQLVLPVGSVILFKKPLKEKCSIIKKQGSLPNDSIMDQINNTANHTSVGQFIKIDSGICFLYGTTTDNHQQIIWVDNKLNHTRFNRDEMSWLKTLLSYVSIVYQNLQLIDDFVGNLEHNISQDKQRPAWLLRLLFSISEKERRRLSSDLHDSALQDQIVLYRQLEQMMKEPRIPKHVQGEMEHISFGLIDVIEQIRETCNELRPPFLKEIGIVEAINNLLYRLRLRMNYSVELYAMDFQAELDDDQVITLYRIVQELLQNANKHAKATQINLHLSSKEDTIHFTYTDNGIGMDLQKLEFSFTHMGLWGIQERVASLEGTIKFHSTPDEGFRIDISIPVKSSLNIQKQLISRGGNTNVQNYSL</sequence>
<feature type="transmembrane region" description="Helical" evidence="8">
    <location>
        <begin position="115"/>
        <end position="135"/>
    </location>
</feature>
<comment type="catalytic activity">
    <reaction evidence="1">
        <text>ATP + protein L-histidine = ADP + protein N-phospho-L-histidine.</text>
        <dbReference type="EC" id="2.7.13.3"/>
    </reaction>
</comment>